<dbReference type="AlphaFoldDB" id="A0A2T6ZNQ5"/>
<dbReference type="InterPro" id="IPR052965">
    <property type="entry name" value="Pigment-catalase-like"/>
</dbReference>
<evidence type="ECO:0000256" key="1">
    <source>
        <dbReference type="SAM" id="SignalP"/>
    </source>
</evidence>
<dbReference type="SUPFAM" id="SSF47240">
    <property type="entry name" value="Ferritin-like"/>
    <property type="match status" value="1"/>
</dbReference>
<name>A0A2T6ZNQ5_TUBBO</name>
<dbReference type="InterPro" id="IPR009078">
    <property type="entry name" value="Ferritin-like_SF"/>
</dbReference>
<organism evidence="2 3">
    <name type="scientific">Tuber borchii</name>
    <name type="common">White truffle</name>
    <dbReference type="NCBI Taxonomy" id="42251"/>
    <lineage>
        <taxon>Eukaryota</taxon>
        <taxon>Fungi</taxon>
        <taxon>Dikarya</taxon>
        <taxon>Ascomycota</taxon>
        <taxon>Pezizomycotina</taxon>
        <taxon>Pezizomycetes</taxon>
        <taxon>Pezizales</taxon>
        <taxon>Tuberaceae</taxon>
        <taxon>Tuber</taxon>
    </lineage>
</organism>
<comment type="caution">
    <text evidence="2">The sequence shown here is derived from an EMBL/GenBank/DDBJ whole genome shotgun (WGS) entry which is preliminary data.</text>
</comment>
<dbReference type="PANTHER" id="PTHR31694:SF26">
    <property type="entry name" value="OS05G0151100 PROTEIN"/>
    <property type="match status" value="1"/>
</dbReference>
<dbReference type="STRING" id="42251.A0A2T6ZNQ5"/>
<dbReference type="EMBL" id="NESQ01000163">
    <property type="protein sequence ID" value="PUU77116.1"/>
    <property type="molecule type" value="Genomic_DNA"/>
</dbReference>
<proteinExistence type="predicted"/>
<keyword evidence="3" id="KW-1185">Reference proteome</keyword>
<reference evidence="2 3" key="1">
    <citation type="submission" date="2017-04" db="EMBL/GenBank/DDBJ databases">
        <title>Draft genome sequence of Tuber borchii Vittad., a whitish edible truffle.</title>
        <authorList>
            <consortium name="DOE Joint Genome Institute"/>
            <person name="Murat C."/>
            <person name="Kuo A."/>
            <person name="Barry K.W."/>
            <person name="Clum A."/>
            <person name="Dockter R.B."/>
            <person name="Fauchery L."/>
            <person name="Iotti M."/>
            <person name="Kohler A."/>
            <person name="Labutti K."/>
            <person name="Lindquist E.A."/>
            <person name="Lipzen A."/>
            <person name="Ohm R.A."/>
            <person name="Wang M."/>
            <person name="Grigoriev I.V."/>
            <person name="Zambonelli A."/>
            <person name="Martin F.M."/>
        </authorList>
    </citation>
    <scope>NUCLEOTIDE SEQUENCE [LARGE SCALE GENOMIC DNA]</scope>
    <source>
        <strain evidence="2 3">Tbo3840</strain>
    </source>
</reference>
<dbReference type="Pfam" id="PF13668">
    <property type="entry name" value="Ferritin_2"/>
    <property type="match status" value="1"/>
</dbReference>
<keyword evidence="1" id="KW-0732">Signal</keyword>
<protein>
    <submittedName>
        <fullName evidence="2">Ferritin-like domain-domain-containing protein</fullName>
    </submittedName>
</protein>
<evidence type="ECO:0000313" key="3">
    <source>
        <dbReference type="Proteomes" id="UP000244722"/>
    </source>
</evidence>
<dbReference type="Proteomes" id="UP000244722">
    <property type="component" value="Unassembled WGS sequence"/>
</dbReference>
<dbReference type="PANTHER" id="PTHR31694">
    <property type="entry name" value="DESICCATION-LIKE PROTEIN"/>
    <property type="match status" value="1"/>
</dbReference>
<evidence type="ECO:0000313" key="2">
    <source>
        <dbReference type="EMBL" id="PUU77116.1"/>
    </source>
</evidence>
<feature type="chain" id="PRO_5015575364" evidence="1">
    <location>
        <begin position="23"/>
        <end position="309"/>
    </location>
</feature>
<dbReference type="OrthoDB" id="1001765at2759"/>
<accession>A0A2T6ZNQ5</accession>
<sequence length="309" mass="32043">MYFPTKLALAATVMTIPAAINAAPLSTRDHINDGIILNYALTLEHLENAFYTQGLKNFSSAAAFSSFPPTLFPVLQGVASDEKTHVQFLEAALAAAKIPAVKPCTYSFPVTTAEEFVLVSGILEGVGVTAYLGAAASIADGLTLTAAGSILTVEARHNSLIRAAQGRTAAAQAFDVPLDFNEVVTLATPFIVSCPPENPPLPFKAFPTLALAKSYVGGGGYKIKAGSKISLAPGAKTQKDGLSVAFLTVTGPIFVDAVFVDGHDDAYGHFDVVVPAGVNGQSYAVLVTGRDTVTDENTVAGPAIIEISN</sequence>
<gene>
    <name evidence="2" type="ORF">B9Z19DRAFT_1194258</name>
</gene>
<feature type="signal peptide" evidence="1">
    <location>
        <begin position="1"/>
        <end position="22"/>
    </location>
</feature>